<keyword evidence="4" id="KW-0285">Flavoprotein</keyword>
<keyword evidence="7" id="KW-0560">Oxidoreductase</keyword>
<evidence type="ECO:0000256" key="7">
    <source>
        <dbReference type="ARBA" id="ARBA00023002"/>
    </source>
</evidence>
<comment type="caution">
    <text evidence="11">The sequence shown here is derived from an EMBL/GenBank/DDBJ whole genome shotgun (WGS) entry which is preliminary data.</text>
</comment>
<dbReference type="InterPro" id="IPR036318">
    <property type="entry name" value="FAD-bd_PCMH-like_sf"/>
</dbReference>
<feature type="domain" description="FAD-binding PCMH-type" evidence="10">
    <location>
        <begin position="46"/>
        <end position="225"/>
    </location>
</feature>
<proteinExistence type="inferred from homology"/>
<keyword evidence="8" id="KW-0496">Mitochondrion</keyword>
<accession>A0A8K0F0E3</accession>
<dbReference type="FunFam" id="3.30.465.10:FF:000016">
    <property type="entry name" value="probable D-lactate dehydrogenase, mitochondrial"/>
    <property type="match status" value="1"/>
</dbReference>
<dbReference type="PROSITE" id="PS51387">
    <property type="entry name" value="FAD_PCMH"/>
    <property type="match status" value="1"/>
</dbReference>
<evidence type="ECO:0000256" key="4">
    <source>
        <dbReference type="ARBA" id="ARBA00022630"/>
    </source>
</evidence>
<dbReference type="GO" id="GO:0004458">
    <property type="term" value="F:D-lactate dehydrogenase (cytochrome) activity"/>
    <property type="evidence" value="ECO:0007669"/>
    <property type="project" value="UniProtKB-EC"/>
</dbReference>
<dbReference type="GO" id="GO:0008720">
    <property type="term" value="F:D-lactate dehydrogenase (NAD+) activity"/>
    <property type="evidence" value="ECO:0007669"/>
    <property type="project" value="TreeGrafter"/>
</dbReference>
<comment type="subcellular location">
    <subcellularLocation>
        <location evidence="2">Mitochondrion</location>
    </subcellularLocation>
</comment>
<evidence type="ECO:0000259" key="10">
    <source>
        <dbReference type="PROSITE" id="PS51387"/>
    </source>
</evidence>
<dbReference type="SUPFAM" id="SSF56176">
    <property type="entry name" value="FAD-binding/transporter-associated domain-like"/>
    <property type="match status" value="1"/>
</dbReference>
<dbReference type="Gene3D" id="3.30.465.10">
    <property type="match status" value="1"/>
</dbReference>
<comment type="similarity">
    <text evidence="3">Belongs to the FAD-binding oxidoreductase/transferase type 4 family.</text>
</comment>
<evidence type="ECO:0000256" key="3">
    <source>
        <dbReference type="ARBA" id="ARBA00008000"/>
    </source>
</evidence>
<keyword evidence="12" id="KW-1185">Reference proteome</keyword>
<dbReference type="AlphaFoldDB" id="A0A8K0F0E3"/>
<keyword evidence="6" id="KW-0809">Transit peptide</keyword>
<dbReference type="InterPro" id="IPR016164">
    <property type="entry name" value="FAD-linked_Oxase-like_C"/>
</dbReference>
<protein>
    <recommendedName>
        <fullName evidence="9">D-lactate dehydrogenase (cytochrome)</fullName>
        <ecNumber evidence="9">1.1.2.4</ecNumber>
    </recommendedName>
</protein>
<dbReference type="GO" id="GO:0005739">
    <property type="term" value="C:mitochondrion"/>
    <property type="evidence" value="ECO:0007669"/>
    <property type="project" value="UniProtKB-SubCell"/>
</dbReference>
<comment type="cofactor">
    <cofactor evidence="1">
        <name>FAD</name>
        <dbReference type="ChEBI" id="CHEBI:57692"/>
    </cofactor>
</comment>
<dbReference type="Pfam" id="PF01565">
    <property type="entry name" value="FAD_binding_4"/>
    <property type="match status" value="1"/>
</dbReference>
<dbReference type="PANTHER" id="PTHR11748:SF111">
    <property type="entry name" value="D-LACTATE DEHYDROGENASE, MITOCHONDRIAL-RELATED"/>
    <property type="match status" value="1"/>
</dbReference>
<reference evidence="11" key="1">
    <citation type="submission" date="2019-09" db="EMBL/GenBank/DDBJ databases">
        <title>The Mitochondrial Proteome of the Jakobid, Andalucia godoyi, a Protist With the Most Gene-Rich and Bacteria-Like Mitochondrial Genome.</title>
        <authorList>
            <person name="Gray M.W."/>
            <person name="Burger G."/>
            <person name="Derelle R."/>
            <person name="Klimes V."/>
            <person name="Leger M."/>
            <person name="Sarrasin M."/>
            <person name="Vlcek C."/>
            <person name="Roger A.J."/>
            <person name="Elias M."/>
            <person name="Lang B.F."/>
        </authorList>
    </citation>
    <scope>NUCLEOTIDE SEQUENCE</scope>
    <source>
        <strain evidence="11">And28</strain>
    </source>
</reference>
<organism evidence="11 12">
    <name type="scientific">Andalucia godoyi</name>
    <name type="common">Flagellate</name>
    <dbReference type="NCBI Taxonomy" id="505711"/>
    <lineage>
        <taxon>Eukaryota</taxon>
        <taxon>Discoba</taxon>
        <taxon>Jakobida</taxon>
        <taxon>Andalucina</taxon>
        <taxon>Andaluciidae</taxon>
        <taxon>Andalucia</taxon>
    </lineage>
</organism>
<dbReference type="InterPro" id="IPR016171">
    <property type="entry name" value="Vanillyl_alc_oxidase_C-sub2"/>
</dbReference>
<dbReference type="InterPro" id="IPR016169">
    <property type="entry name" value="FAD-bd_PCMH_sub2"/>
</dbReference>
<evidence type="ECO:0000256" key="2">
    <source>
        <dbReference type="ARBA" id="ARBA00004173"/>
    </source>
</evidence>
<dbReference type="Gene3D" id="3.30.70.2740">
    <property type="match status" value="1"/>
</dbReference>
<keyword evidence="5" id="KW-0274">FAD</keyword>
<dbReference type="GO" id="GO:0071949">
    <property type="term" value="F:FAD binding"/>
    <property type="evidence" value="ECO:0007669"/>
    <property type="project" value="InterPro"/>
</dbReference>
<dbReference type="Proteomes" id="UP000799049">
    <property type="component" value="Unassembled WGS sequence"/>
</dbReference>
<dbReference type="EMBL" id="VRVR01000057">
    <property type="protein sequence ID" value="KAF0852166.1"/>
    <property type="molecule type" value="Genomic_DNA"/>
</dbReference>
<dbReference type="OrthoDB" id="5332616at2759"/>
<evidence type="ECO:0000256" key="8">
    <source>
        <dbReference type="ARBA" id="ARBA00023128"/>
    </source>
</evidence>
<dbReference type="EC" id="1.1.2.4" evidence="9"/>
<dbReference type="GO" id="GO:1903457">
    <property type="term" value="P:lactate catabolic process"/>
    <property type="evidence" value="ECO:0007669"/>
    <property type="project" value="TreeGrafter"/>
</dbReference>
<evidence type="ECO:0000313" key="12">
    <source>
        <dbReference type="Proteomes" id="UP000799049"/>
    </source>
</evidence>
<dbReference type="InterPro" id="IPR004113">
    <property type="entry name" value="FAD-bd_oxidored_4_C"/>
</dbReference>
<name>A0A8K0F0E3_ANDGO</name>
<evidence type="ECO:0000256" key="6">
    <source>
        <dbReference type="ARBA" id="ARBA00022946"/>
    </source>
</evidence>
<dbReference type="PANTHER" id="PTHR11748">
    <property type="entry name" value="D-LACTATE DEHYDROGENASE"/>
    <property type="match status" value="1"/>
</dbReference>
<evidence type="ECO:0000256" key="5">
    <source>
        <dbReference type="ARBA" id="ARBA00022827"/>
    </source>
</evidence>
<dbReference type="SUPFAM" id="SSF55103">
    <property type="entry name" value="FAD-linked oxidases, C-terminal domain"/>
    <property type="match status" value="1"/>
</dbReference>
<gene>
    <name evidence="11" type="ORF">ANDGO_07346</name>
</gene>
<dbReference type="Pfam" id="PF02913">
    <property type="entry name" value="FAD-oxidase_C"/>
    <property type="match status" value="1"/>
</dbReference>
<evidence type="ECO:0000256" key="9">
    <source>
        <dbReference type="ARBA" id="ARBA00038897"/>
    </source>
</evidence>
<evidence type="ECO:0000313" key="11">
    <source>
        <dbReference type="EMBL" id="KAF0852166.1"/>
    </source>
</evidence>
<sequence>MASKIARPTANTLNKLHSRLVGILGESKVSTARAVLEQHGKDLTYHPVMAPDIVCFPGTTDEVSKVVKACAEDRVPIVPFGAGTSLEGHITAPFGGVSLDLSRNMTQIKNVRVEDLDCTVQAGVTRNQLNAHLKDTGLFFSVDPGADATLGGMVSTRASGTTAVRYGTMRDVTVNLEVVLPSGEVIQTTKRSRKTSAGYNLTSLMVGAEGTLGVVTEATLRLQGVPAAVCAASCAFPNLESAVMCSQLIIQAGIPIARCEFLDEECVKAVNKDSHLGQREVPTLFLEFHGASESALKEQVDMVQQMALDFGGEEFHMTFAPEDRTRLWKARHHAWHACTALKPDALAWSSDVCVPISKLAECVSETKKDIENAKLLAPIVGHVGDGNFHCFFIISKNDPSELDRAKIVNERMVRRAISLDGTITGEHGIGIGKQKYLIEELGPVAVDVMRAVKNAIDPLGIMNPGKIFST</sequence>
<evidence type="ECO:0000256" key="1">
    <source>
        <dbReference type="ARBA" id="ARBA00001974"/>
    </source>
</evidence>
<dbReference type="Gene3D" id="1.10.45.10">
    <property type="entry name" value="Vanillyl-alcohol Oxidase, Chain A, domain 4"/>
    <property type="match status" value="1"/>
</dbReference>
<dbReference type="InterPro" id="IPR016166">
    <property type="entry name" value="FAD-bd_PCMH"/>
</dbReference>
<dbReference type="InterPro" id="IPR006094">
    <property type="entry name" value="Oxid_FAD_bind_N"/>
</dbReference>
<dbReference type="FunFam" id="1.10.45.10:FF:000001">
    <property type="entry name" value="D-lactate dehydrogenase mitochondrial"/>
    <property type="match status" value="1"/>
</dbReference>
<dbReference type="FunFam" id="3.30.70.2740:FF:000001">
    <property type="entry name" value="D-lactate dehydrogenase mitochondrial"/>
    <property type="match status" value="1"/>
</dbReference>